<keyword evidence="10" id="KW-1185">Reference proteome</keyword>
<evidence type="ECO:0000313" key="10">
    <source>
        <dbReference type="Proteomes" id="UP000018936"/>
    </source>
</evidence>
<keyword evidence="4 7" id="KW-1133">Transmembrane helix</keyword>
<organism evidence="9 10">
    <name type="scientific">Ophiophagus hannah</name>
    <name type="common">King cobra</name>
    <name type="synonym">Naja hannah</name>
    <dbReference type="NCBI Taxonomy" id="8665"/>
    <lineage>
        <taxon>Eukaryota</taxon>
        <taxon>Metazoa</taxon>
        <taxon>Chordata</taxon>
        <taxon>Craniata</taxon>
        <taxon>Vertebrata</taxon>
        <taxon>Euteleostomi</taxon>
        <taxon>Lepidosauria</taxon>
        <taxon>Squamata</taxon>
        <taxon>Bifurcata</taxon>
        <taxon>Unidentata</taxon>
        <taxon>Episquamata</taxon>
        <taxon>Toxicofera</taxon>
        <taxon>Serpentes</taxon>
        <taxon>Colubroidea</taxon>
        <taxon>Elapidae</taxon>
        <taxon>Elapinae</taxon>
        <taxon>Ophiophagus</taxon>
    </lineage>
</organism>
<evidence type="ECO:0000259" key="8">
    <source>
        <dbReference type="Pfam" id="PF04893"/>
    </source>
</evidence>
<feature type="compositionally biased region" description="Acidic residues" evidence="6">
    <location>
        <begin position="49"/>
        <end position="59"/>
    </location>
</feature>
<keyword evidence="5 7" id="KW-0472">Membrane</keyword>
<dbReference type="Pfam" id="PF00837">
    <property type="entry name" value="T4_deiodinase"/>
    <property type="match status" value="2"/>
</dbReference>
<comment type="similarity">
    <text evidence="2">Belongs to the YIP1 family.</text>
</comment>
<feature type="region of interest" description="Disordered" evidence="6">
    <location>
        <begin position="27"/>
        <end position="60"/>
    </location>
</feature>
<evidence type="ECO:0000313" key="9">
    <source>
        <dbReference type="EMBL" id="ETE67266.1"/>
    </source>
</evidence>
<dbReference type="Gene3D" id="3.40.30.10">
    <property type="entry name" value="Glutaredoxin"/>
    <property type="match status" value="1"/>
</dbReference>
<evidence type="ECO:0000256" key="4">
    <source>
        <dbReference type="ARBA" id="ARBA00022989"/>
    </source>
</evidence>
<dbReference type="GO" id="GO:0004800">
    <property type="term" value="F:thyroxine 5'-deiodinase activity"/>
    <property type="evidence" value="ECO:0007669"/>
    <property type="project" value="InterPro"/>
</dbReference>
<comment type="caution">
    <text evidence="9">The sequence shown here is derived from an EMBL/GenBank/DDBJ whole genome shotgun (WGS) entry which is preliminary data.</text>
</comment>
<name>V8NZ81_OPHHA</name>
<dbReference type="InterPro" id="IPR000643">
    <property type="entry name" value="Iodothyronine_deiodinase"/>
</dbReference>
<sequence>MAAVDDFKFQEFDDAANLLAANPDAVTISIDEPTEKPKKKHGRLQESGREEDDELLGTDDSDKTELLAGQKKSAPFWTFEYYQTFFDVDTYQVLDRIKGSVFPVPGKNFVRLYIRSNPDLYGPFWICATLVFAVAISGNLSKFFIHLGKRDFHYVPDFRKVSIAATAIYAYSWLVPLALWGFLMWRNNKVVNIVSYSFLEIVCVYGYSLFIYIPTAILWIIPQKILRWVLMAFALCLSGSVLVMTFWPAVRDDNRRIALATVVTVVLLHALLAVGCLNVAASSSAKMFRMKRFMQRFWILLHVCLSTIIGKICMLFFPGTVKSYLLKHREKSGMGDNNPTFIYENWGPTFFSFSYLLFVLKVKWKRLEDEAFQGSSAPNTPVADLNGKMHCILDFMQDGWAFKNNIVIKSHRTLQDRIMAAQMLLKQQPLCPVVLDTMENLSTNKYAALPERLYVLQKGKVVYKGKPGPWHYCPQEVREFLEQLYM</sequence>
<feature type="transmembrane region" description="Helical" evidence="7">
    <location>
        <begin position="297"/>
        <end position="321"/>
    </location>
</feature>
<dbReference type="InterPro" id="IPR039765">
    <property type="entry name" value="Yip5/YIPF1/YIPF2"/>
</dbReference>
<dbReference type="EMBL" id="AZIM01001342">
    <property type="protein sequence ID" value="ETE67266.1"/>
    <property type="molecule type" value="Genomic_DNA"/>
</dbReference>
<feature type="transmembrane region" description="Helical" evidence="7">
    <location>
        <begin position="161"/>
        <end position="185"/>
    </location>
</feature>
<feature type="transmembrane region" description="Helical" evidence="7">
    <location>
        <begin position="197"/>
        <end position="221"/>
    </location>
</feature>
<protein>
    <submittedName>
        <fullName evidence="9">Protein YIPF1</fullName>
    </submittedName>
</protein>
<dbReference type="GO" id="GO:0016192">
    <property type="term" value="P:vesicle-mediated transport"/>
    <property type="evidence" value="ECO:0007669"/>
    <property type="project" value="InterPro"/>
</dbReference>
<accession>V8NZ81</accession>
<feature type="domain" description="Yip1" evidence="8">
    <location>
        <begin position="101"/>
        <end position="273"/>
    </location>
</feature>
<comment type="subcellular location">
    <subcellularLocation>
        <location evidence="1">Golgi apparatus</location>
        <location evidence="1">cis-Golgi network membrane</location>
        <topology evidence="1">Multi-pass membrane protein</topology>
    </subcellularLocation>
</comment>
<dbReference type="Proteomes" id="UP000018936">
    <property type="component" value="Unassembled WGS sequence"/>
</dbReference>
<evidence type="ECO:0000256" key="3">
    <source>
        <dbReference type="ARBA" id="ARBA00022692"/>
    </source>
</evidence>
<dbReference type="PANTHER" id="PTHR12822:SF4">
    <property type="entry name" value="PROTEIN YIPF1"/>
    <property type="match status" value="1"/>
</dbReference>
<proteinExistence type="inferred from homology"/>
<dbReference type="GO" id="GO:0031267">
    <property type="term" value="F:small GTPase binding"/>
    <property type="evidence" value="ECO:0007669"/>
    <property type="project" value="InterPro"/>
</dbReference>
<evidence type="ECO:0000256" key="2">
    <source>
        <dbReference type="ARBA" id="ARBA00010596"/>
    </source>
</evidence>
<reference evidence="9 10" key="1">
    <citation type="journal article" date="2013" name="Proc. Natl. Acad. Sci. U.S.A.">
        <title>The king cobra genome reveals dynamic gene evolution and adaptation in the snake venom system.</title>
        <authorList>
            <person name="Vonk F.J."/>
            <person name="Casewell N.R."/>
            <person name="Henkel C.V."/>
            <person name="Heimberg A.M."/>
            <person name="Jansen H.J."/>
            <person name="McCleary R.J."/>
            <person name="Kerkkamp H.M."/>
            <person name="Vos R.A."/>
            <person name="Guerreiro I."/>
            <person name="Calvete J.J."/>
            <person name="Wuster W."/>
            <person name="Woods A.E."/>
            <person name="Logan J.M."/>
            <person name="Harrison R.A."/>
            <person name="Castoe T.A."/>
            <person name="de Koning A.P."/>
            <person name="Pollock D.D."/>
            <person name="Yandell M."/>
            <person name="Calderon D."/>
            <person name="Renjifo C."/>
            <person name="Currier R.B."/>
            <person name="Salgado D."/>
            <person name="Pla D."/>
            <person name="Sanz L."/>
            <person name="Hyder A.S."/>
            <person name="Ribeiro J.M."/>
            <person name="Arntzen J.W."/>
            <person name="van den Thillart G.E."/>
            <person name="Boetzer M."/>
            <person name="Pirovano W."/>
            <person name="Dirks R.P."/>
            <person name="Spaink H.P."/>
            <person name="Duboule D."/>
            <person name="McGlinn E."/>
            <person name="Kini R.M."/>
            <person name="Richardson M.K."/>
        </authorList>
    </citation>
    <scope>NUCLEOTIDE SEQUENCE</scope>
    <source>
        <tissue evidence="9">Blood</tissue>
    </source>
</reference>
<gene>
    <name evidence="9" type="primary">YIPF1</name>
    <name evidence="9" type="ORF">L345_06944</name>
</gene>
<feature type="transmembrane region" description="Helical" evidence="7">
    <location>
        <begin position="256"/>
        <end position="277"/>
    </location>
</feature>
<dbReference type="GO" id="GO:0016020">
    <property type="term" value="C:membrane"/>
    <property type="evidence" value="ECO:0007669"/>
    <property type="project" value="InterPro"/>
</dbReference>
<dbReference type="OrthoDB" id="10256463at2759"/>
<dbReference type="Pfam" id="PF04893">
    <property type="entry name" value="Yip1"/>
    <property type="match status" value="1"/>
</dbReference>
<evidence type="ECO:0000256" key="5">
    <source>
        <dbReference type="ARBA" id="ARBA00023136"/>
    </source>
</evidence>
<dbReference type="PANTHER" id="PTHR12822">
    <property type="entry name" value="PROTEIN YIPF"/>
    <property type="match status" value="1"/>
</dbReference>
<evidence type="ECO:0000256" key="7">
    <source>
        <dbReference type="SAM" id="Phobius"/>
    </source>
</evidence>
<evidence type="ECO:0000256" key="1">
    <source>
        <dbReference type="ARBA" id="ARBA00004257"/>
    </source>
</evidence>
<dbReference type="InterPro" id="IPR006977">
    <property type="entry name" value="Yip1_dom"/>
</dbReference>
<dbReference type="AlphaFoldDB" id="V8NZ81"/>
<feature type="transmembrane region" description="Helical" evidence="7">
    <location>
        <begin position="120"/>
        <end position="140"/>
    </location>
</feature>
<feature type="transmembrane region" description="Helical" evidence="7">
    <location>
        <begin position="228"/>
        <end position="250"/>
    </location>
</feature>
<evidence type="ECO:0000256" key="6">
    <source>
        <dbReference type="SAM" id="MobiDB-lite"/>
    </source>
</evidence>
<dbReference type="GO" id="GO:0005794">
    <property type="term" value="C:Golgi apparatus"/>
    <property type="evidence" value="ECO:0007669"/>
    <property type="project" value="UniProtKB-SubCell"/>
</dbReference>
<keyword evidence="3 7" id="KW-0812">Transmembrane</keyword>
<feature type="transmembrane region" description="Helical" evidence="7">
    <location>
        <begin position="341"/>
        <end position="360"/>
    </location>
</feature>